<reference evidence="1" key="2">
    <citation type="submission" date="2023-02" db="EMBL/GenBank/DDBJ databases">
        <authorList>
            <person name="Sun Q."/>
            <person name="Mori K."/>
        </authorList>
    </citation>
    <scope>NUCLEOTIDE SEQUENCE</scope>
    <source>
        <strain evidence="1">NBRC 110608</strain>
    </source>
</reference>
<dbReference type="RefSeq" id="WP_289230992.1">
    <property type="nucleotide sequence ID" value="NZ_AP027735.1"/>
</dbReference>
<accession>A0ABM8HCD9</accession>
<evidence type="ECO:0000313" key="1">
    <source>
        <dbReference type="EMBL" id="BDZ58639.1"/>
    </source>
</evidence>
<sequence>MEEVELAAMVLSTAQRRRAGGGDYVRLRRDAYVRADAWTELDARSRHLVRAHEVTARRDEPPLLCGPSAAAVWGLPIIGAWSDDVEVLVPDGAPGSRPGIRRRRTTVLPQGELRSGLLVTSAARTVIDVARTSPESGLAAADHAVRIGLVTQEELRAEALAVPPRAGGRQGAQAVAALADPLAESTGESLSRFGFWQLGFPRPRLQVEFHDAAGFIGRTDAFWEAARLIGEFDGRVKYRVPPNATPDQASKVLWDEKRREDRLRRVVAGVARWTWREALHRERLRAVLIGHGLRPSDQPWFDPVTLELL</sequence>
<reference evidence="1" key="1">
    <citation type="journal article" date="2014" name="Int. J. Syst. Evol. Microbiol.">
        <title>Complete genome of a new Firmicutes species belonging to the dominant human colonic microbiota ('Ruminococcus bicirculans') reveals two chromosomes and a selective capacity to utilize plant glucans.</title>
        <authorList>
            <consortium name="NISC Comparative Sequencing Program"/>
            <person name="Wegmann U."/>
            <person name="Louis P."/>
            <person name="Goesmann A."/>
            <person name="Henrissat B."/>
            <person name="Duncan S.H."/>
            <person name="Flint H.J."/>
        </authorList>
    </citation>
    <scope>NUCLEOTIDE SEQUENCE</scope>
    <source>
        <strain evidence="1">NBRC 110608</strain>
    </source>
</reference>
<gene>
    <name evidence="1" type="ORF">GCM10025872_22960</name>
</gene>
<protein>
    <submittedName>
        <fullName evidence="1">CTP synthase</fullName>
    </submittedName>
</protein>
<dbReference type="EMBL" id="AP027735">
    <property type="protein sequence ID" value="BDZ58639.1"/>
    <property type="molecule type" value="Genomic_DNA"/>
</dbReference>
<name>A0ABM8HCD9_9MICO</name>
<proteinExistence type="predicted"/>
<organism evidence="1">
    <name type="scientific">Barrientosiimonas endolithica</name>
    <dbReference type="NCBI Taxonomy" id="1535208"/>
    <lineage>
        <taxon>Bacteria</taxon>
        <taxon>Bacillati</taxon>
        <taxon>Actinomycetota</taxon>
        <taxon>Actinomycetes</taxon>
        <taxon>Micrococcales</taxon>
        <taxon>Dermacoccaceae</taxon>
        <taxon>Barrientosiimonas</taxon>
    </lineage>
</organism>